<feature type="coiled-coil region" evidence="1">
    <location>
        <begin position="859"/>
        <end position="959"/>
    </location>
</feature>
<protein>
    <submittedName>
        <fullName evidence="3">Uncharacterized protein</fullName>
    </submittedName>
</protein>
<keyword evidence="4" id="KW-1185">Reference proteome</keyword>
<feature type="coiled-coil region" evidence="1">
    <location>
        <begin position="476"/>
        <end position="510"/>
    </location>
</feature>
<feature type="coiled-coil region" evidence="1">
    <location>
        <begin position="268"/>
        <end position="359"/>
    </location>
</feature>
<evidence type="ECO:0000256" key="2">
    <source>
        <dbReference type="SAM" id="MobiDB-lite"/>
    </source>
</evidence>
<comment type="caution">
    <text evidence="3">The sequence shown here is derived from an EMBL/GenBank/DDBJ whole genome shotgun (WGS) entry which is preliminary data.</text>
</comment>
<sequence length="1085" mass="128405">MYFGANNYKIYSCAPFTAGIISHSKLSEKIKSLGFFPPDIEDKVLQYAEFCKFLQDNLKEHPLMPYILTKVSEIGQVIQSQKRHWDRWKMDEINLNLSELGTQLDILNGMQNSMVKHELQLATSQVQKQEWEQRYRMTRKQNKTMEKELRECMRKLSSQDEELKNYRQLLKEKEIAILQAEQDNDALQVQCDTIEDAKIDAEKGQVHLSEQLEKSQRDVELAQRVIKELQNEREQWFSSRKYDCQQLKMYQMEKEAQNSKFCELHTKLENLNKSYEEEICRNKELMKRIEDMNTRQEELSLMKQQENTALRIHLQKLEESLQREKEDKGHSEEMFEDKYLRMEKETQSMKELVNEIENRFRKEREAFTRERDDQIKFWKEKWQTSEQKAQEAAQKNECELRSTLDENSKLSNEVNVLQMQLEQKELERQESREIIERLEGVSSAHEKHLKQMVEVFRREGSDTLELPIHQIAEVAFDQKNLSMKKLQVEKEALKRQLGTMKCKVEELEKNAQVDRMQIQKNEHADASLYKANDAMSALATDFSDRLVKLQRENQEELERVNHEHHATVKSLYLRIDELEHSKRILTSKQAEMEEEITELQEAQENLIIKPHMSKGSVDRASQTATRHEDRNPQTNGFPQQNHIQTKPISHEKSSDFADNLLSEKRELELELGQTRQQMHLLTQKVIEYEKQQDDQQSQTSSTQLQMSSSDLHHAKYDDLLDRYNHLLHAYDELQSERNKQKADNFDHQYSRNAGMTQFIRSHRPEPESSSSETQSPNEDVFFTVKNLQFELNSLSAEKKRVEYDAHLLNEQVETQTIAIDRLQQMLNEQRESCVNEIQIQLGPLQEENAYLSELVANWRNAYEEKASNFDAQLQILDEQKQEISQLLASRKTLEQKLDEMYENKLKVLEELDISKNDTLEMRRKSHDLMTIIKKQEFSCQKLNDLIEILRQEAQNAGVNVESLHSDWRSLLIRTIQSYKEKIAEITDTKHTKATSTNWKAKYLQLKETVTTLYQEKDDLDNVHERIQHMTYGGDAGHIAHSDSDKVRLLNEHLTDLMKQNVRLQHRKEYYKTMSQSHKLKEEIDL</sequence>
<feature type="region of interest" description="Disordered" evidence="2">
    <location>
        <begin position="613"/>
        <end position="652"/>
    </location>
</feature>
<accession>A0A024GP38</accession>
<organism evidence="3 4">
    <name type="scientific">Albugo candida</name>
    <dbReference type="NCBI Taxonomy" id="65357"/>
    <lineage>
        <taxon>Eukaryota</taxon>
        <taxon>Sar</taxon>
        <taxon>Stramenopiles</taxon>
        <taxon>Oomycota</taxon>
        <taxon>Peronosporomycetes</taxon>
        <taxon>Albuginales</taxon>
        <taxon>Albuginaceae</taxon>
        <taxon>Albugo</taxon>
    </lineage>
</organism>
<name>A0A024GP38_9STRA</name>
<evidence type="ECO:0000256" key="1">
    <source>
        <dbReference type="SAM" id="Coils"/>
    </source>
</evidence>
<keyword evidence="1" id="KW-0175">Coiled coil</keyword>
<dbReference type="AlphaFoldDB" id="A0A024GP38"/>
<dbReference type="OrthoDB" id="113076at2759"/>
<dbReference type="EMBL" id="CAIX01000232">
    <property type="protein sequence ID" value="CCI48549.1"/>
    <property type="molecule type" value="Genomic_DNA"/>
</dbReference>
<feature type="coiled-coil region" evidence="1">
    <location>
        <begin position="114"/>
        <end position="239"/>
    </location>
</feature>
<feature type="coiled-coil region" evidence="1">
    <location>
        <begin position="539"/>
        <end position="609"/>
    </location>
</feature>
<dbReference type="InParanoid" id="A0A024GP38"/>
<feature type="coiled-coil region" evidence="1">
    <location>
        <begin position="657"/>
        <end position="691"/>
    </location>
</feature>
<evidence type="ECO:0000313" key="4">
    <source>
        <dbReference type="Proteomes" id="UP000053237"/>
    </source>
</evidence>
<feature type="coiled-coil region" evidence="1">
    <location>
        <begin position="784"/>
        <end position="832"/>
    </location>
</feature>
<gene>
    <name evidence="3" type="ORF">BN9_096870</name>
</gene>
<evidence type="ECO:0000313" key="3">
    <source>
        <dbReference type="EMBL" id="CCI48549.1"/>
    </source>
</evidence>
<feature type="coiled-coil region" evidence="1">
    <location>
        <begin position="393"/>
        <end position="441"/>
    </location>
</feature>
<feature type="coiled-coil region" evidence="1">
    <location>
        <begin position="716"/>
        <end position="743"/>
    </location>
</feature>
<dbReference type="Proteomes" id="UP000053237">
    <property type="component" value="Unassembled WGS sequence"/>
</dbReference>
<proteinExistence type="predicted"/>
<feature type="compositionally biased region" description="Polar residues" evidence="2">
    <location>
        <begin position="632"/>
        <end position="647"/>
    </location>
</feature>
<reference evidence="3 4" key="1">
    <citation type="submission" date="2012-05" db="EMBL/GenBank/DDBJ databases">
        <title>Recombination and specialization in a pathogen metapopulation.</title>
        <authorList>
            <person name="Gardiner A."/>
            <person name="Kemen E."/>
            <person name="Schultz-Larsen T."/>
            <person name="MacLean D."/>
            <person name="Van Oosterhout C."/>
            <person name="Jones J.D.G."/>
        </authorList>
    </citation>
    <scope>NUCLEOTIDE SEQUENCE [LARGE SCALE GENOMIC DNA]</scope>
    <source>
        <strain evidence="3 4">Ac Nc2</strain>
    </source>
</reference>